<gene>
    <name evidence="1" type="ORF">SAMN02745227_01174</name>
</gene>
<dbReference type="Proteomes" id="UP000243547">
    <property type="component" value="Unassembled WGS sequence"/>
</dbReference>
<dbReference type="Gene3D" id="3.40.30.10">
    <property type="entry name" value="Glutaredoxin"/>
    <property type="match status" value="1"/>
</dbReference>
<evidence type="ECO:0000313" key="1">
    <source>
        <dbReference type="EMBL" id="SHJ96618.1"/>
    </source>
</evidence>
<accession>A0A1M6NLL3</accession>
<evidence type="ECO:0000313" key="2">
    <source>
        <dbReference type="Proteomes" id="UP000243547"/>
    </source>
</evidence>
<sequence length="124" mass="13658">MSKIKSLEDLRKLREEQSKLSTARESDRPTVIVGMGTCGIAAGARDVMLTILEEINKRNLKVNITQTGCIGMCEKEPLVDVVIPGQDRITYGRVTKDLAKKIVVEHLANGNILKEAVVGKIEKQ</sequence>
<dbReference type="SUPFAM" id="SSF52833">
    <property type="entry name" value="Thioredoxin-like"/>
    <property type="match status" value="1"/>
</dbReference>
<dbReference type="CDD" id="cd02980">
    <property type="entry name" value="TRX_Fd_family"/>
    <property type="match status" value="1"/>
</dbReference>
<dbReference type="EMBL" id="FRAI01000010">
    <property type="protein sequence ID" value="SHJ96618.1"/>
    <property type="molecule type" value="Genomic_DNA"/>
</dbReference>
<dbReference type="STRING" id="1120989.SAMN02745227_01174"/>
<proteinExistence type="predicted"/>
<dbReference type="RefSeq" id="WP_242945831.1">
    <property type="nucleotide sequence ID" value="NZ_FRAI01000010.1"/>
</dbReference>
<reference evidence="2" key="1">
    <citation type="submission" date="2016-11" db="EMBL/GenBank/DDBJ databases">
        <authorList>
            <person name="Varghese N."/>
            <person name="Submissions S."/>
        </authorList>
    </citation>
    <scope>NUCLEOTIDE SEQUENCE [LARGE SCALE GENOMIC DNA]</scope>
    <source>
        <strain evidence="2">DSM 14826</strain>
    </source>
</reference>
<organism evidence="1 2">
    <name type="scientific">Anaerobranca californiensis DSM 14826</name>
    <dbReference type="NCBI Taxonomy" id="1120989"/>
    <lineage>
        <taxon>Bacteria</taxon>
        <taxon>Bacillati</taxon>
        <taxon>Bacillota</taxon>
        <taxon>Clostridia</taxon>
        <taxon>Eubacteriales</taxon>
        <taxon>Proteinivoracaceae</taxon>
        <taxon>Anaerobranca</taxon>
    </lineage>
</organism>
<dbReference type="AlphaFoldDB" id="A0A1M6NLL3"/>
<protein>
    <submittedName>
        <fullName evidence="1">NAD(P)-dependent iron-only hydrogenase iron-sulfur protein</fullName>
    </submittedName>
</protein>
<dbReference type="InterPro" id="IPR036249">
    <property type="entry name" value="Thioredoxin-like_sf"/>
</dbReference>
<name>A0A1M6NLL3_9FIRM</name>
<keyword evidence="2" id="KW-1185">Reference proteome</keyword>